<sequence length="60" mass="7241">MHRQEVVKLKKGLFSKDFVQLHVDVNPQLHEIRCMLVHHARYSLFEVLQLTGWQVFHFLI</sequence>
<name>A0A183PKE5_9TREM</name>
<accession>A0A183PKE5</accession>
<dbReference type="AlphaFoldDB" id="A0A183PKE5"/>
<dbReference type="Proteomes" id="UP000269396">
    <property type="component" value="Unassembled WGS sequence"/>
</dbReference>
<evidence type="ECO:0000313" key="1">
    <source>
        <dbReference type="EMBL" id="VDP66920.1"/>
    </source>
</evidence>
<evidence type="ECO:0000313" key="2">
    <source>
        <dbReference type="Proteomes" id="UP000269396"/>
    </source>
</evidence>
<keyword evidence="2" id="KW-1185">Reference proteome</keyword>
<proteinExistence type="predicted"/>
<reference evidence="1 2" key="1">
    <citation type="submission" date="2018-11" db="EMBL/GenBank/DDBJ databases">
        <authorList>
            <consortium name="Pathogen Informatics"/>
        </authorList>
    </citation>
    <scope>NUCLEOTIDE SEQUENCE [LARGE SCALE GENOMIC DNA]</scope>
    <source>
        <strain>Denwood</strain>
        <strain evidence="2">Zambia</strain>
    </source>
</reference>
<organism evidence="1 2">
    <name type="scientific">Schistosoma mattheei</name>
    <dbReference type="NCBI Taxonomy" id="31246"/>
    <lineage>
        <taxon>Eukaryota</taxon>
        <taxon>Metazoa</taxon>
        <taxon>Spiralia</taxon>
        <taxon>Lophotrochozoa</taxon>
        <taxon>Platyhelminthes</taxon>
        <taxon>Trematoda</taxon>
        <taxon>Digenea</taxon>
        <taxon>Strigeidida</taxon>
        <taxon>Schistosomatoidea</taxon>
        <taxon>Schistosomatidae</taxon>
        <taxon>Schistosoma</taxon>
    </lineage>
</organism>
<dbReference type="EMBL" id="UZAL01035091">
    <property type="protein sequence ID" value="VDP66920.1"/>
    <property type="molecule type" value="Genomic_DNA"/>
</dbReference>
<gene>
    <name evidence="1" type="ORF">SMTD_LOCUS14831</name>
</gene>
<protein>
    <submittedName>
        <fullName evidence="1">Uncharacterized protein</fullName>
    </submittedName>
</protein>